<dbReference type="GeneID" id="54615032"/>
<reference evidence="2" key="1">
    <citation type="journal article" date="2020" name="BMC Evol. Biol.">
        <title>A mitogenomic phylogeny of chitons (Mollusca: Polyplacophora).</title>
        <authorList>
            <person name="Irisarri I."/>
            <person name="Uribe J.E."/>
            <person name="Eernisse D.J."/>
            <person name="Zardoya R."/>
        </authorList>
    </citation>
    <scope>NUCLEOTIDE SEQUENCE</scope>
</reference>
<protein>
    <submittedName>
        <fullName evidence="2">ATP synthase F0 subunit 8</fullName>
    </submittedName>
</protein>
<dbReference type="RefSeq" id="YP_009773405.1">
    <property type="nucleotide sequence ID" value="NC_047424.1"/>
</dbReference>
<sequence length="53" mass="6452">MPQLAPMNWIFLVLLFWSSVFLLSVCLWWVSDKNYMFFNKSEKNSVYGGKWIW</sequence>
<accession>A0A6H1PG96</accession>
<name>A0A6H1PG96_9MOLL</name>
<keyword evidence="1" id="KW-0812">Transmembrane</keyword>
<dbReference type="EMBL" id="MN864059">
    <property type="protein sequence ID" value="QIZ12623.1"/>
    <property type="molecule type" value="Genomic_DNA"/>
</dbReference>
<keyword evidence="1" id="KW-0472">Membrane</keyword>
<dbReference type="AlphaFoldDB" id="A0A6H1PG96"/>
<organism evidence="2">
    <name type="scientific">Dendrochiton gothicus</name>
    <dbReference type="NCBI Taxonomy" id="1503214"/>
    <lineage>
        <taxon>Eukaryota</taxon>
        <taxon>Metazoa</taxon>
        <taxon>Spiralia</taxon>
        <taxon>Lophotrochozoa</taxon>
        <taxon>Mollusca</taxon>
        <taxon>Polyplacophora</taxon>
        <taxon>Neoloricata</taxon>
        <taxon>Chitonida</taxon>
        <taxon>Acanthochitonina</taxon>
        <taxon>Mopaliidae</taxon>
        <taxon>Dendrochiton</taxon>
    </lineage>
</organism>
<keyword evidence="1" id="KW-1133">Transmembrane helix</keyword>
<evidence type="ECO:0000313" key="2">
    <source>
        <dbReference type="EMBL" id="QIZ12623.1"/>
    </source>
</evidence>
<dbReference type="CTD" id="4509"/>
<evidence type="ECO:0000256" key="1">
    <source>
        <dbReference type="SAM" id="Phobius"/>
    </source>
</evidence>
<geneLocation type="mitochondrion" evidence="2"/>
<gene>
    <name evidence="2" type="primary">ATP8</name>
</gene>
<proteinExistence type="predicted"/>
<feature type="transmembrane region" description="Helical" evidence="1">
    <location>
        <begin position="6"/>
        <end position="30"/>
    </location>
</feature>
<keyword evidence="2" id="KW-0496">Mitochondrion</keyword>